<protein>
    <submittedName>
        <fullName evidence="1">Uncharacterized protein</fullName>
    </submittedName>
</protein>
<dbReference type="EMBL" id="CP021983">
    <property type="protein sequence ID" value="ASC70591.1"/>
    <property type="molecule type" value="Genomic_DNA"/>
</dbReference>
<dbReference type="SUPFAM" id="SSF46689">
    <property type="entry name" value="Homeodomain-like"/>
    <property type="match status" value="1"/>
</dbReference>
<gene>
    <name evidence="1" type="ORF">XM38_015310</name>
</gene>
<organism evidence="1 2">
    <name type="scientific">Halomicronema hongdechloris C2206</name>
    <dbReference type="NCBI Taxonomy" id="1641165"/>
    <lineage>
        <taxon>Bacteria</taxon>
        <taxon>Bacillati</taxon>
        <taxon>Cyanobacteriota</taxon>
        <taxon>Cyanophyceae</taxon>
        <taxon>Nodosilineales</taxon>
        <taxon>Nodosilineaceae</taxon>
        <taxon>Halomicronema</taxon>
    </lineage>
</organism>
<reference evidence="1 2" key="1">
    <citation type="journal article" date="2016" name="Biochim. Biophys. Acta">
        <title>Characterization of red-shifted phycobilisomes isolated from the chlorophyll f-containing cyanobacterium Halomicronema hongdechloris.</title>
        <authorList>
            <person name="Li Y."/>
            <person name="Lin Y."/>
            <person name="Garvey C.J."/>
            <person name="Birch D."/>
            <person name="Corkery R.W."/>
            <person name="Loughlin P.C."/>
            <person name="Scheer H."/>
            <person name="Willows R.D."/>
            <person name="Chen M."/>
        </authorList>
    </citation>
    <scope>NUCLEOTIDE SEQUENCE [LARGE SCALE GENOMIC DNA]</scope>
    <source>
        <strain evidence="1 2">C2206</strain>
    </source>
</reference>
<dbReference type="STRING" id="1641165.XM38_20305"/>
<dbReference type="InterPro" id="IPR009057">
    <property type="entry name" value="Homeodomain-like_sf"/>
</dbReference>
<accession>A0A1Z3HJV6</accession>
<proteinExistence type="predicted"/>
<name>A0A1Z3HJV6_9CYAN</name>
<keyword evidence="2" id="KW-1185">Reference proteome</keyword>
<dbReference type="InterPro" id="IPR036388">
    <property type="entry name" value="WH-like_DNA-bd_sf"/>
</dbReference>
<dbReference type="Proteomes" id="UP000191901">
    <property type="component" value="Chromosome"/>
</dbReference>
<dbReference type="Pfam" id="PF13565">
    <property type="entry name" value="HTH_32"/>
    <property type="match status" value="1"/>
</dbReference>
<evidence type="ECO:0000313" key="2">
    <source>
        <dbReference type="Proteomes" id="UP000191901"/>
    </source>
</evidence>
<sequence length="120" mass="13515">MRSHLATGQPSLDFREKIIDVYFTERLSVRKLAKRFGVSKSFIETLLKRLRETGDIQPKPHGGGAQPKLNAEQLKLVKALVDADNDATLDELRDRLAAETSILISRSSMGRIVQQLELTR</sequence>
<dbReference type="Gene3D" id="1.10.10.10">
    <property type="entry name" value="Winged helix-like DNA-binding domain superfamily/Winged helix DNA-binding domain"/>
    <property type="match status" value="1"/>
</dbReference>
<evidence type="ECO:0000313" key="1">
    <source>
        <dbReference type="EMBL" id="ASC70591.1"/>
    </source>
</evidence>
<dbReference type="AlphaFoldDB" id="A0A1Z3HJV6"/>
<dbReference type="KEGG" id="hhg:XM38_015310"/>